<evidence type="ECO:0000313" key="1">
    <source>
        <dbReference type="EMBL" id="MFC7059573.1"/>
    </source>
</evidence>
<name>A0ABD5W8J9_9EURY</name>
<accession>A0ABD5W8J9</accession>
<evidence type="ECO:0000313" key="2">
    <source>
        <dbReference type="Proteomes" id="UP001596445"/>
    </source>
</evidence>
<keyword evidence="2" id="KW-1185">Reference proteome</keyword>
<dbReference type="RefSeq" id="WP_267162354.1">
    <property type="nucleotide sequence ID" value="NZ_CP112972.1"/>
</dbReference>
<comment type="caution">
    <text evidence="1">The sequence shown here is derived from an EMBL/GenBank/DDBJ whole genome shotgun (WGS) entry which is preliminary data.</text>
</comment>
<reference evidence="1 2" key="1">
    <citation type="journal article" date="2019" name="Int. J. Syst. Evol. Microbiol.">
        <title>The Global Catalogue of Microorganisms (GCM) 10K type strain sequencing project: providing services to taxonomists for standard genome sequencing and annotation.</title>
        <authorList>
            <consortium name="The Broad Institute Genomics Platform"/>
            <consortium name="The Broad Institute Genome Sequencing Center for Infectious Disease"/>
            <person name="Wu L."/>
            <person name="Ma J."/>
        </authorList>
    </citation>
    <scope>NUCLEOTIDE SEQUENCE [LARGE SCALE GENOMIC DNA]</scope>
    <source>
        <strain evidence="1 2">JCM 30072</strain>
    </source>
</reference>
<gene>
    <name evidence="1" type="ORF">ACFQQG_17025</name>
</gene>
<sequence>MTDQKFVYTTHATQTRSNKMNNIESVINEHASEGWRLSETLERDGTTVGLVFERRLD</sequence>
<dbReference type="Proteomes" id="UP001596445">
    <property type="component" value="Unassembled WGS sequence"/>
</dbReference>
<dbReference type="InterPro" id="IPR025234">
    <property type="entry name" value="YjzH-like"/>
</dbReference>
<dbReference type="Pfam" id="PF13783">
    <property type="entry name" value="DUF4177"/>
    <property type="match status" value="1"/>
</dbReference>
<dbReference type="EMBL" id="JBHSZI010000001">
    <property type="protein sequence ID" value="MFC7059573.1"/>
    <property type="molecule type" value="Genomic_DNA"/>
</dbReference>
<proteinExistence type="predicted"/>
<dbReference type="AlphaFoldDB" id="A0ABD5W8J9"/>
<organism evidence="1 2">
    <name type="scientific">Halovenus salina</name>
    <dbReference type="NCBI Taxonomy" id="1510225"/>
    <lineage>
        <taxon>Archaea</taxon>
        <taxon>Methanobacteriati</taxon>
        <taxon>Methanobacteriota</taxon>
        <taxon>Stenosarchaea group</taxon>
        <taxon>Halobacteria</taxon>
        <taxon>Halobacteriales</taxon>
        <taxon>Haloarculaceae</taxon>
        <taxon>Halovenus</taxon>
    </lineage>
</organism>
<protein>
    <submittedName>
        <fullName evidence="1">DUF4177 domain-containing protein</fullName>
    </submittedName>
</protein>
<dbReference type="GeneID" id="76631746"/>